<proteinExistence type="predicted"/>
<gene>
    <name evidence="1" type="ORF">DSTB1V02_LOCUS9969</name>
</gene>
<evidence type="ECO:0000313" key="1">
    <source>
        <dbReference type="EMBL" id="CAD7250187.1"/>
    </source>
</evidence>
<dbReference type="EMBL" id="LR902221">
    <property type="protein sequence ID" value="CAD7250187.1"/>
    <property type="molecule type" value="Genomic_DNA"/>
</dbReference>
<dbReference type="EMBL" id="CAJPEV010002704">
    <property type="protein sequence ID" value="CAG0897797.1"/>
    <property type="molecule type" value="Genomic_DNA"/>
</dbReference>
<sequence length="74" mass="8199">MASFQGRLEYVVETDGGSPDARMNEIEVLGVSQRPTSVILNDSEDLVFEYDENIEQLLITLDVSIKSSFTVSIS</sequence>
<keyword evidence="2" id="KW-1185">Reference proteome</keyword>
<name>A0A7R9A9W1_9CRUS</name>
<dbReference type="AlphaFoldDB" id="A0A7R9A9W1"/>
<organism evidence="1">
    <name type="scientific">Darwinula stevensoni</name>
    <dbReference type="NCBI Taxonomy" id="69355"/>
    <lineage>
        <taxon>Eukaryota</taxon>
        <taxon>Metazoa</taxon>
        <taxon>Ecdysozoa</taxon>
        <taxon>Arthropoda</taxon>
        <taxon>Crustacea</taxon>
        <taxon>Oligostraca</taxon>
        <taxon>Ostracoda</taxon>
        <taxon>Podocopa</taxon>
        <taxon>Podocopida</taxon>
        <taxon>Darwinulocopina</taxon>
        <taxon>Darwinuloidea</taxon>
        <taxon>Darwinulidae</taxon>
        <taxon>Darwinula</taxon>
    </lineage>
</organism>
<dbReference type="Gene3D" id="2.60.40.1180">
    <property type="entry name" value="Golgi alpha-mannosidase II"/>
    <property type="match status" value="1"/>
</dbReference>
<dbReference type="InterPro" id="IPR013780">
    <property type="entry name" value="Glyco_hydro_b"/>
</dbReference>
<accession>A0A7R9A9W1</accession>
<dbReference type="Proteomes" id="UP000677054">
    <property type="component" value="Unassembled WGS sequence"/>
</dbReference>
<evidence type="ECO:0000313" key="2">
    <source>
        <dbReference type="Proteomes" id="UP000677054"/>
    </source>
</evidence>
<reference evidence="1" key="1">
    <citation type="submission" date="2020-11" db="EMBL/GenBank/DDBJ databases">
        <authorList>
            <person name="Tran Van P."/>
        </authorList>
    </citation>
    <scope>NUCLEOTIDE SEQUENCE</scope>
</reference>
<protein>
    <submittedName>
        <fullName evidence="1">Uncharacterized protein</fullName>
    </submittedName>
</protein>